<protein>
    <submittedName>
        <fullName evidence="1">Uncharacterized protein</fullName>
    </submittedName>
</protein>
<keyword evidence="2" id="KW-1185">Reference proteome</keyword>
<accession>A0AAV9ZD82</accession>
<sequence length="81" mass="9500">RKGFWNRRGDHLTEDGFVVYAPLTTTYPSELHNYPDETVGYRDHLGKEVPWSASHVELPESLPRFGQPPLRPYDQFVVYHE</sequence>
<dbReference type="EMBL" id="JAWWNJ010000162">
    <property type="protein sequence ID" value="KAK6977993.1"/>
    <property type="molecule type" value="Genomic_DNA"/>
</dbReference>
<evidence type="ECO:0000313" key="2">
    <source>
        <dbReference type="Proteomes" id="UP001362999"/>
    </source>
</evidence>
<name>A0AAV9ZD82_9AGAR</name>
<dbReference type="AlphaFoldDB" id="A0AAV9ZD82"/>
<organism evidence="1 2">
    <name type="scientific">Favolaschia claudopus</name>
    <dbReference type="NCBI Taxonomy" id="2862362"/>
    <lineage>
        <taxon>Eukaryota</taxon>
        <taxon>Fungi</taxon>
        <taxon>Dikarya</taxon>
        <taxon>Basidiomycota</taxon>
        <taxon>Agaricomycotina</taxon>
        <taxon>Agaricomycetes</taxon>
        <taxon>Agaricomycetidae</taxon>
        <taxon>Agaricales</taxon>
        <taxon>Marasmiineae</taxon>
        <taxon>Mycenaceae</taxon>
        <taxon>Favolaschia</taxon>
    </lineage>
</organism>
<evidence type="ECO:0000313" key="1">
    <source>
        <dbReference type="EMBL" id="KAK6977993.1"/>
    </source>
</evidence>
<gene>
    <name evidence="1" type="ORF">R3P38DRAFT_2747297</name>
</gene>
<reference evidence="1 2" key="1">
    <citation type="journal article" date="2024" name="J Genomics">
        <title>Draft genome sequencing and assembly of Favolaschia claudopus CIRM-BRFM 2984 isolated from oak limbs.</title>
        <authorList>
            <person name="Navarro D."/>
            <person name="Drula E."/>
            <person name="Chaduli D."/>
            <person name="Cazenave R."/>
            <person name="Ahrendt S."/>
            <person name="Wang J."/>
            <person name="Lipzen A."/>
            <person name="Daum C."/>
            <person name="Barry K."/>
            <person name="Grigoriev I.V."/>
            <person name="Favel A."/>
            <person name="Rosso M.N."/>
            <person name="Martin F."/>
        </authorList>
    </citation>
    <scope>NUCLEOTIDE SEQUENCE [LARGE SCALE GENOMIC DNA]</scope>
    <source>
        <strain evidence="1 2">CIRM-BRFM 2984</strain>
    </source>
</reference>
<comment type="caution">
    <text evidence="1">The sequence shown here is derived from an EMBL/GenBank/DDBJ whole genome shotgun (WGS) entry which is preliminary data.</text>
</comment>
<dbReference type="Proteomes" id="UP001362999">
    <property type="component" value="Unassembled WGS sequence"/>
</dbReference>
<proteinExistence type="predicted"/>
<feature type="non-terminal residue" evidence="1">
    <location>
        <position position="81"/>
    </location>
</feature>
<feature type="non-terminal residue" evidence="1">
    <location>
        <position position="1"/>
    </location>
</feature>